<dbReference type="GO" id="GO:0005829">
    <property type="term" value="C:cytosol"/>
    <property type="evidence" value="ECO:0007669"/>
    <property type="project" value="TreeGrafter"/>
</dbReference>
<dbReference type="FunFam" id="3.30.1330.40:FF:000001">
    <property type="entry name" value="L-PSP family endoribonuclease"/>
    <property type="match status" value="1"/>
</dbReference>
<accession>X0I2J1</accession>
<dbReference type="AlphaFoldDB" id="X0I2J1"/>
<name>X0I2J1_FUSOX</name>
<dbReference type="CDD" id="cd00448">
    <property type="entry name" value="YjgF_YER057c_UK114_family"/>
    <property type="match status" value="1"/>
</dbReference>
<dbReference type="PANTHER" id="PTHR11803">
    <property type="entry name" value="2-IMINOBUTANOATE/2-IMINOPROPANOATE DEAMINASE RIDA"/>
    <property type="match status" value="1"/>
</dbReference>
<dbReference type="GO" id="GO:0005739">
    <property type="term" value="C:mitochondrion"/>
    <property type="evidence" value="ECO:0007669"/>
    <property type="project" value="UniProtKB-ARBA"/>
</dbReference>
<dbReference type="SUPFAM" id="SSF55298">
    <property type="entry name" value="YjgF-like"/>
    <property type="match status" value="1"/>
</dbReference>
<dbReference type="InterPro" id="IPR006056">
    <property type="entry name" value="RidA"/>
</dbReference>
<feature type="chain" id="PRO_5004940528" evidence="2">
    <location>
        <begin position="20"/>
        <end position="282"/>
    </location>
</feature>
<dbReference type="PROSITE" id="PS01094">
    <property type="entry name" value="UPF0076"/>
    <property type="match status" value="1"/>
</dbReference>
<dbReference type="InterPro" id="IPR006175">
    <property type="entry name" value="YjgF/YER057c/UK114"/>
</dbReference>
<keyword evidence="2" id="KW-0732">Signal</keyword>
<dbReference type="NCBIfam" id="TIGR00004">
    <property type="entry name" value="Rid family detoxifying hydrolase"/>
    <property type="match status" value="1"/>
</dbReference>
<reference evidence="3" key="1">
    <citation type="submission" date="2011-11" db="EMBL/GenBank/DDBJ databases">
        <title>The Genome Sequence of Fusarium oxysporum PHW808.</title>
        <authorList>
            <consortium name="The Broad Institute Genome Sequencing Platform"/>
            <person name="Ma L.-J."/>
            <person name="Gale L.R."/>
            <person name="Schwartz D.C."/>
            <person name="Zhou S."/>
            <person name="Corby-Kistler H."/>
            <person name="Young S.K."/>
            <person name="Zeng Q."/>
            <person name="Gargeya S."/>
            <person name="Fitzgerald M."/>
            <person name="Haas B."/>
            <person name="Abouelleil A."/>
            <person name="Alvarado L."/>
            <person name="Arachchi H.M."/>
            <person name="Berlin A."/>
            <person name="Brown A."/>
            <person name="Chapman S.B."/>
            <person name="Chen Z."/>
            <person name="Dunbar C."/>
            <person name="Freedman E."/>
            <person name="Gearin G."/>
            <person name="Goldberg J."/>
            <person name="Griggs A."/>
            <person name="Gujja S."/>
            <person name="Heiman D."/>
            <person name="Howarth C."/>
            <person name="Larson L."/>
            <person name="Lui A."/>
            <person name="MacDonald P.J.P."/>
            <person name="Montmayeur A."/>
            <person name="Murphy C."/>
            <person name="Neiman D."/>
            <person name="Pearson M."/>
            <person name="Priest M."/>
            <person name="Roberts A."/>
            <person name="Saif S."/>
            <person name="Shea T."/>
            <person name="Shenoy N."/>
            <person name="Sisk P."/>
            <person name="Stolte C."/>
            <person name="Sykes S."/>
            <person name="Wortman J."/>
            <person name="Nusbaum C."/>
            <person name="Birren B."/>
        </authorList>
    </citation>
    <scope>NUCLEOTIDE SEQUENCE [LARGE SCALE GENOMIC DNA]</scope>
    <source>
        <strain evidence="3">54008</strain>
    </source>
</reference>
<dbReference type="InterPro" id="IPR019897">
    <property type="entry name" value="RidA_CS"/>
</dbReference>
<dbReference type="PANTHER" id="PTHR11803:SF58">
    <property type="entry name" value="PROTEIN HMF1-RELATED"/>
    <property type="match status" value="1"/>
</dbReference>
<sequence length="282" mass="30933">MKFTIFFLILFPTASLSLSKRSCKTFKLESPNDSKGYFDMGGATRLSELVNCTAERAKENGDDRGRCKIQSSKIGIILNSTITDTYNMLLDTSLENKKSILEAVRDVASPKTMEYVNLEGLVVIPYTNSSLVIPKGKRGYWMFAADMNCWPGTLDDCDNDDDLDDTDVVSQAVIAGPYVFLSGQIPIDSTGKPLEGSIADKTHACCKSVQAVLSAAGSDISRVAKVTVFLDDMKNFAEFNAVYETYFTHKPARSCVAVRTLPKNLEVEIECVALTNTNGPRL</sequence>
<gene>
    <name evidence="3" type="ORF">FOPG_07479</name>
</gene>
<dbReference type="Pfam" id="PF01042">
    <property type="entry name" value="Ribonuc_L-PSP"/>
    <property type="match status" value="1"/>
</dbReference>
<organism evidence="3">
    <name type="scientific">Fusarium oxysporum f. sp. conglutinans race 2 54008</name>
    <dbReference type="NCBI Taxonomy" id="1089457"/>
    <lineage>
        <taxon>Eukaryota</taxon>
        <taxon>Fungi</taxon>
        <taxon>Dikarya</taxon>
        <taxon>Ascomycota</taxon>
        <taxon>Pezizomycotina</taxon>
        <taxon>Sordariomycetes</taxon>
        <taxon>Hypocreomycetidae</taxon>
        <taxon>Hypocreales</taxon>
        <taxon>Nectriaceae</taxon>
        <taxon>Fusarium</taxon>
        <taxon>Fusarium oxysporum species complex</taxon>
    </lineage>
</organism>
<dbReference type="EMBL" id="KK033190">
    <property type="protein sequence ID" value="EXL78306.1"/>
    <property type="molecule type" value="Genomic_DNA"/>
</dbReference>
<reference evidence="3" key="2">
    <citation type="submission" date="2014-03" db="EMBL/GenBank/DDBJ databases">
        <title>The Genome Annotation of Fusarium oxysporum PHW808.</title>
        <authorList>
            <consortium name="The Broad Institute Genomics Platform"/>
            <person name="Ma L.-J."/>
            <person name="Corby-Kistler H."/>
            <person name="Broz K."/>
            <person name="Gale L.R."/>
            <person name="Jonkers W."/>
            <person name="O'Donnell K."/>
            <person name="Ploetz R."/>
            <person name="Steinberg C."/>
            <person name="Schwartz D.C."/>
            <person name="VanEtten H."/>
            <person name="Zhou S."/>
            <person name="Young S.K."/>
            <person name="Zeng Q."/>
            <person name="Gargeya S."/>
            <person name="Fitzgerald M."/>
            <person name="Abouelleil A."/>
            <person name="Alvarado L."/>
            <person name="Chapman S.B."/>
            <person name="Gainer-Dewar J."/>
            <person name="Goldberg J."/>
            <person name="Griggs A."/>
            <person name="Gujja S."/>
            <person name="Hansen M."/>
            <person name="Howarth C."/>
            <person name="Imamovic A."/>
            <person name="Ireland A."/>
            <person name="Larimer J."/>
            <person name="McCowan C."/>
            <person name="Murphy C."/>
            <person name="Pearson M."/>
            <person name="Poon T.W."/>
            <person name="Priest M."/>
            <person name="Roberts A."/>
            <person name="Saif S."/>
            <person name="Shea T."/>
            <person name="Sykes S."/>
            <person name="Wortman J."/>
            <person name="Nusbaum C."/>
            <person name="Birren B."/>
        </authorList>
    </citation>
    <scope>NUCLEOTIDE SEQUENCE</scope>
    <source>
        <strain evidence="3">54008</strain>
    </source>
</reference>
<dbReference type="Gene3D" id="3.30.1330.40">
    <property type="entry name" value="RutC-like"/>
    <property type="match status" value="1"/>
</dbReference>
<evidence type="ECO:0000256" key="1">
    <source>
        <dbReference type="ARBA" id="ARBA00010552"/>
    </source>
</evidence>
<dbReference type="Proteomes" id="UP000030676">
    <property type="component" value="Unassembled WGS sequence"/>
</dbReference>
<evidence type="ECO:0000256" key="2">
    <source>
        <dbReference type="SAM" id="SignalP"/>
    </source>
</evidence>
<proteinExistence type="inferred from homology"/>
<evidence type="ECO:0000313" key="3">
    <source>
        <dbReference type="EMBL" id="EXL78306.1"/>
    </source>
</evidence>
<feature type="signal peptide" evidence="2">
    <location>
        <begin position="1"/>
        <end position="19"/>
    </location>
</feature>
<dbReference type="HOGENOM" id="CLU_987093_0_0_1"/>
<comment type="similarity">
    <text evidence="1">Belongs to the RutC family.</text>
</comment>
<dbReference type="InterPro" id="IPR035959">
    <property type="entry name" value="RutC-like_sf"/>
</dbReference>
<dbReference type="GO" id="GO:0019239">
    <property type="term" value="F:deaminase activity"/>
    <property type="evidence" value="ECO:0007669"/>
    <property type="project" value="TreeGrafter"/>
</dbReference>
<dbReference type="OrthoDB" id="5102799at2759"/>
<protein>
    <submittedName>
        <fullName evidence="3">Endoribonuclease L-PSP</fullName>
    </submittedName>
</protein>